<dbReference type="Pfam" id="PF00650">
    <property type="entry name" value="CRAL_TRIO"/>
    <property type="match status" value="1"/>
</dbReference>
<dbReference type="SUPFAM" id="SSF52087">
    <property type="entry name" value="CRAL/TRIO domain"/>
    <property type="match status" value="1"/>
</dbReference>
<dbReference type="HOGENOM" id="CLU_1973023_0_0_1"/>
<proteinExistence type="predicted"/>
<evidence type="ECO:0000313" key="2">
    <source>
        <dbReference type="EnsemblMetazoa" id="MESCA000789-PA"/>
    </source>
</evidence>
<reference evidence="3" key="1">
    <citation type="submission" date="2013-02" db="EMBL/GenBank/DDBJ databases">
        <authorList>
            <person name="Hughes D."/>
        </authorList>
    </citation>
    <scope>NUCLEOTIDE SEQUENCE</scope>
    <source>
        <strain>Durham</strain>
        <strain evidence="3">NC isolate 2 -- Noor lab</strain>
    </source>
</reference>
<dbReference type="EnsemblMetazoa" id="MESCA000789-RA">
    <property type="protein sequence ID" value="MESCA000789-PA"/>
    <property type="gene ID" value="MESCA000789"/>
</dbReference>
<reference evidence="2" key="2">
    <citation type="submission" date="2015-06" db="UniProtKB">
        <authorList>
            <consortium name="EnsemblMetazoa"/>
        </authorList>
    </citation>
    <scope>IDENTIFICATION</scope>
</reference>
<name>T1GBZ6_MEGSC</name>
<dbReference type="InterPro" id="IPR001251">
    <property type="entry name" value="CRAL-TRIO_dom"/>
</dbReference>
<dbReference type="Gene3D" id="3.40.525.10">
    <property type="entry name" value="CRAL-TRIO lipid binding domain"/>
    <property type="match status" value="1"/>
</dbReference>
<evidence type="ECO:0000313" key="3">
    <source>
        <dbReference type="Proteomes" id="UP000015102"/>
    </source>
</evidence>
<accession>T1GBZ6</accession>
<dbReference type="InterPro" id="IPR036865">
    <property type="entry name" value="CRAL-TRIO_dom_sf"/>
</dbReference>
<dbReference type="STRING" id="36166.T1GBZ6"/>
<evidence type="ECO:0000259" key="1">
    <source>
        <dbReference type="PROSITE" id="PS50191"/>
    </source>
</evidence>
<dbReference type="PROSITE" id="PS50191">
    <property type="entry name" value="CRAL_TRIO"/>
    <property type="match status" value="1"/>
</dbReference>
<organism evidence="2 3">
    <name type="scientific">Megaselia scalaris</name>
    <name type="common">Humpbacked fly</name>
    <name type="synonym">Phora scalaris</name>
    <dbReference type="NCBI Taxonomy" id="36166"/>
    <lineage>
        <taxon>Eukaryota</taxon>
        <taxon>Metazoa</taxon>
        <taxon>Ecdysozoa</taxon>
        <taxon>Arthropoda</taxon>
        <taxon>Hexapoda</taxon>
        <taxon>Insecta</taxon>
        <taxon>Pterygota</taxon>
        <taxon>Neoptera</taxon>
        <taxon>Endopterygota</taxon>
        <taxon>Diptera</taxon>
        <taxon>Brachycera</taxon>
        <taxon>Muscomorpha</taxon>
        <taxon>Platypezoidea</taxon>
        <taxon>Phoridae</taxon>
        <taxon>Megaseliini</taxon>
        <taxon>Megaselia</taxon>
    </lineage>
</organism>
<keyword evidence="3" id="KW-1185">Reference proteome</keyword>
<dbReference type="AlphaFoldDB" id="T1GBZ6"/>
<dbReference type="EMBL" id="CAQQ02174120">
    <property type="status" value="NOT_ANNOTATED_CDS"/>
    <property type="molecule type" value="Genomic_DNA"/>
</dbReference>
<feature type="domain" description="CRAL-TRIO" evidence="1">
    <location>
        <begin position="1"/>
        <end position="86"/>
    </location>
</feature>
<sequence length="127" mass="14394">MKTLTPSNMSSINDKSEVLPFVSNHMQLIKKGFLVGSTLNIIMKFMSKEVKSRLTIHDGKRFDKLYDVLGYANVPKEYGGPTDYDLLTFGGEVQSSAQQLFEFIKNKWAVILKVQSYRKILNAGKNL</sequence>
<dbReference type="Proteomes" id="UP000015102">
    <property type="component" value="Unassembled WGS sequence"/>
</dbReference>
<protein>
    <recommendedName>
        <fullName evidence="1">CRAL-TRIO domain-containing protein</fullName>
    </recommendedName>
</protein>